<gene>
    <name evidence="1" type="ORF">KO493_09335</name>
</gene>
<sequence>MIKLRNVKNIVARYCFILIAIIGVSSCSTPKEKEVSMSSLLNEMIDRDILARFPQKDFRLKQSSSYNRASKNPKDSIGWFTNHDMNPRETDTNFIRVEENNGIKEWVLMDHQGPGAIVRTWMPVRSLKRFETTSIIKIYLDGATEPTLEGNMLNLLNGTAFFPFPLAHKSLLSAVSFFPIPYSKSCKVTVTERPFFYQFTYREYAAGTVVKTFNMEDYHQAEPQIKTVCNALLNPKDSTDGEVFSLSETLNSNEEKSINLSEDSSAIRSLLLQLGNYEDTTVTRSVVLKMEFDGKETVWSPIGDFFGSGLGLNPFQGWYRTVKEDGAMSCRWVMPYQKSAKISVLNLGSKPIDIKLTARVEAWDWDENSMYFNAAWRGEHPVPTRPHSDWNYVTLKGRGVYVGDALTVMNPVDDWWGEGDEKIWVDNEDFPSIFGTGTEDYYGYSWGYNDFYEHPFHAQPRVNVYNKLNRKVSKEGNSTKGYSTETRTRSLDGIPFGSALQLDMEVWSGTDCDMAYGVGMYWYGDATTTSNRLPNPKGALSKY</sequence>
<evidence type="ECO:0000313" key="1">
    <source>
        <dbReference type="EMBL" id="MBU2950900.1"/>
    </source>
</evidence>
<protein>
    <submittedName>
        <fullName evidence="1">DUF2961 domain-containing protein</fullName>
    </submittedName>
</protein>
<reference evidence="1" key="1">
    <citation type="submission" date="2021-05" db="EMBL/GenBank/DDBJ databases">
        <title>Draft genomes of bacteria isolated from model marine particles.</title>
        <authorList>
            <person name="Datta M.S."/>
            <person name="Schwartzman J.A."/>
            <person name="Enke T.N."/>
            <person name="Saavedra J."/>
            <person name="Cermak N."/>
            <person name="Cordero O.X."/>
        </authorList>
    </citation>
    <scope>NUCLEOTIDE SEQUENCE</scope>
    <source>
        <strain evidence="1">I2M19</strain>
    </source>
</reference>
<proteinExistence type="predicted"/>
<dbReference type="Proteomes" id="UP001647509">
    <property type="component" value="Unassembled WGS sequence"/>
</dbReference>
<accession>A0ACC5U9D9</accession>
<name>A0ACC5U9D9_9FLAO</name>
<dbReference type="EMBL" id="JAHKPD010000013">
    <property type="protein sequence ID" value="MBU2950900.1"/>
    <property type="molecule type" value="Genomic_DNA"/>
</dbReference>
<keyword evidence="2" id="KW-1185">Reference proteome</keyword>
<organism evidence="1 2">
    <name type="scientific">Pseudotamlana agarivorans</name>
    <dbReference type="NCBI Taxonomy" id="481183"/>
    <lineage>
        <taxon>Bacteria</taxon>
        <taxon>Pseudomonadati</taxon>
        <taxon>Bacteroidota</taxon>
        <taxon>Flavobacteriia</taxon>
        <taxon>Flavobacteriales</taxon>
        <taxon>Flavobacteriaceae</taxon>
        <taxon>Pseudotamlana</taxon>
    </lineage>
</organism>
<evidence type="ECO:0000313" key="2">
    <source>
        <dbReference type="Proteomes" id="UP001647509"/>
    </source>
</evidence>
<comment type="caution">
    <text evidence="1">The sequence shown here is derived from an EMBL/GenBank/DDBJ whole genome shotgun (WGS) entry which is preliminary data.</text>
</comment>